<evidence type="ECO:0000313" key="1">
    <source>
        <dbReference type="EMBL" id="MCI4394603.1"/>
    </source>
</evidence>
<evidence type="ECO:0000313" key="2">
    <source>
        <dbReference type="Proteomes" id="UP000829447"/>
    </source>
</evidence>
<name>A0ACC5XTI8_PANGG</name>
<dbReference type="EMBL" id="CM040480">
    <property type="protein sequence ID" value="MCI4394603.1"/>
    <property type="molecule type" value="Genomic_DNA"/>
</dbReference>
<sequence length="584" mass="66663">MSERLEVLLVGEGNFSFSVAVCESGNVESITASCLQTEQQAVAQEHAAHNIQRLRDRGCTVLFEVDCTCLNEHEVIRRSVYDRIIFNFPHCGRKSGVKKNRTLLAKFFISCAEVLKAGGEVHVALCNGQGGTPCDNPMREWHNSWQVVAMAAEAGLILSEIRPFDRDRYQGYKCTGYRSQDKGFHVEGGLNHIFTRSLPYTMPKKLKMDTAVRKETVSFELPEELSEYVNRDFLGRQSCHPVKLVLEQLLREIKSSWPVCSVSSNFPELLSCSQDKLRACGLNLSSSEVYWIKPIETRPLDQCEVSEKDCEPMEEQQFISSSYMLRPSLLMHAEEIMQREDFSPGTIYALSGLVFQRVPISPKRSPVFHQLLLIAVLPSESQPVKSLQNNLEALLSHYEVSVEKEELGEEHRVWLSSRELHNFGQITCVPIPRSELQHCKSSILTLLLNLDHLATLIFSIPDWRLLWTSDPRFLAGFEPGSQVPAPFQPFSLYPPSYTHDVSFWMEPDTFDELDFHEAVRVATWGAVRDIQLVDRFRHPHMGHASLCYRLAYQSPDRALSRTRVLELQNQLRTLLPLRLNITLR</sequence>
<organism evidence="1 2">
    <name type="scientific">Pangasianodon gigas</name>
    <name type="common">Mekong giant catfish</name>
    <name type="synonym">Pangasius gigas</name>
    <dbReference type="NCBI Taxonomy" id="30993"/>
    <lineage>
        <taxon>Eukaryota</taxon>
        <taxon>Metazoa</taxon>
        <taxon>Chordata</taxon>
        <taxon>Craniata</taxon>
        <taxon>Vertebrata</taxon>
        <taxon>Euteleostomi</taxon>
        <taxon>Actinopterygii</taxon>
        <taxon>Neopterygii</taxon>
        <taxon>Teleostei</taxon>
        <taxon>Ostariophysi</taxon>
        <taxon>Siluriformes</taxon>
        <taxon>Pangasiidae</taxon>
        <taxon>Pangasianodon</taxon>
    </lineage>
</organism>
<protein>
    <submittedName>
        <fullName evidence="1">Uncharacterized protein</fullName>
    </submittedName>
</protein>
<proteinExistence type="predicted"/>
<reference evidence="1 2" key="1">
    <citation type="journal article" date="2022" name="bioRxiv">
        <title>An ancient truncated duplication of the anti-Mullerian hormone receptor type 2 gene is a potential conserved master sex determinant in the Pangasiidae catfish family.</title>
        <authorList>
            <person name="Wen M."/>
            <person name="Pan Q."/>
            <person name="Jouanno E."/>
            <person name="Montfort J."/>
            <person name="Zahm M."/>
            <person name="Cabau C."/>
            <person name="Klopp C."/>
            <person name="Iampietro C."/>
            <person name="Roques C."/>
            <person name="Bouchez O."/>
            <person name="Castinel A."/>
            <person name="Donnadieu C."/>
            <person name="Parrinello H."/>
            <person name="Poncet C."/>
            <person name="Belmonte E."/>
            <person name="Gautier V."/>
            <person name="Avarre J.-C."/>
            <person name="Dugue R."/>
            <person name="Gustiano R."/>
            <person name="Ha T.T.T."/>
            <person name="Campet M."/>
            <person name="Sriphairoj K."/>
            <person name="Ribolli J."/>
            <person name="de Almeida F.L."/>
            <person name="Desvignes T."/>
            <person name="Postlethwait J.H."/>
            <person name="Bucao C.F."/>
            <person name="Robinson-Rechavi M."/>
            <person name="Bobe J."/>
            <person name="Herpin A."/>
            <person name="Guiguen Y."/>
        </authorList>
    </citation>
    <scope>NUCLEOTIDE SEQUENCE [LARGE SCALE GENOMIC DNA]</scope>
    <source>
        <strain evidence="1">YG-Dec2019</strain>
    </source>
</reference>
<accession>A0ACC5XTI8</accession>
<keyword evidence="2" id="KW-1185">Reference proteome</keyword>
<gene>
    <name evidence="1" type="ORF">PGIGA_G00170550</name>
</gene>
<comment type="caution">
    <text evidence="1">The sequence shown here is derived from an EMBL/GenBank/DDBJ whole genome shotgun (WGS) entry which is preliminary data.</text>
</comment>
<dbReference type="Proteomes" id="UP000829447">
    <property type="component" value="Linkage Group LG27"/>
</dbReference>